<comment type="pathway">
    <text evidence="1">Amino-acid degradation; L-proline degradation into L-glutamate; L-glutamate from L-proline: step 1/2.</text>
</comment>
<feature type="binding site" evidence="9">
    <location>
        <position position="295"/>
    </location>
    <ligand>
        <name>substrate</name>
    </ligand>
</feature>
<dbReference type="InterPro" id="IPR002872">
    <property type="entry name" value="Proline_DH_dom"/>
</dbReference>
<dbReference type="InterPro" id="IPR029041">
    <property type="entry name" value="FAD-linked_oxidoreductase-like"/>
</dbReference>
<dbReference type="UniPathway" id="UPA00261">
    <property type="reaction ID" value="UER00373"/>
</dbReference>
<dbReference type="GO" id="GO:0010133">
    <property type="term" value="P:L-proline catabolic process to L-glutamate"/>
    <property type="evidence" value="ECO:0007669"/>
    <property type="project" value="UniProtKB-UniPathway"/>
</dbReference>
<feature type="binding site" evidence="10">
    <location>
        <position position="170"/>
    </location>
    <ligand>
        <name>FAD</name>
        <dbReference type="ChEBI" id="CHEBI:57692"/>
    </ligand>
</feature>
<feature type="binding site" evidence="10">
    <location>
        <begin position="233"/>
        <end position="234"/>
    </location>
    <ligand>
        <name>FAD</name>
        <dbReference type="ChEBI" id="CHEBI:57692"/>
    </ligand>
</feature>
<evidence type="ECO:0000256" key="1">
    <source>
        <dbReference type="ARBA" id="ARBA00004739"/>
    </source>
</evidence>
<feature type="binding site" evidence="10">
    <location>
        <position position="142"/>
    </location>
    <ligand>
        <name>FAD</name>
        <dbReference type="ChEBI" id="CHEBI:57692"/>
    </ligand>
</feature>
<keyword evidence="3" id="KW-0285">Flavoprotein</keyword>
<feature type="domain" description="Proline dehydrogenase" evidence="11">
    <location>
        <begin position="51"/>
        <end position="307"/>
    </location>
</feature>
<evidence type="ECO:0000256" key="7">
    <source>
        <dbReference type="ARBA" id="ARBA00023062"/>
    </source>
</evidence>
<evidence type="ECO:0000259" key="11">
    <source>
        <dbReference type="Pfam" id="PF01619"/>
    </source>
</evidence>
<dbReference type="EC" id="1.5.5.2" evidence="2"/>
<comment type="cofactor">
    <cofactor evidence="10">
        <name>FAD</name>
        <dbReference type="ChEBI" id="CHEBI:57692"/>
    </cofactor>
    <text evidence="10">Binds 1 FAD per subunit.</text>
</comment>
<proteinExistence type="predicted"/>
<organism evidence="12 13">
    <name type="scientific">Jiangella rhizosphaerae</name>
    <dbReference type="NCBI Taxonomy" id="2293569"/>
    <lineage>
        <taxon>Bacteria</taxon>
        <taxon>Bacillati</taxon>
        <taxon>Actinomycetota</taxon>
        <taxon>Actinomycetes</taxon>
        <taxon>Jiangellales</taxon>
        <taxon>Jiangellaceae</taxon>
        <taxon>Jiangella</taxon>
    </lineage>
</organism>
<evidence type="ECO:0000256" key="6">
    <source>
        <dbReference type="ARBA" id="ARBA00023002"/>
    </source>
</evidence>
<gene>
    <name evidence="12" type="ORF">DY240_26590</name>
</gene>
<dbReference type="EMBL" id="QUAL01000393">
    <property type="protein sequence ID" value="RIQ12922.1"/>
    <property type="molecule type" value="Genomic_DNA"/>
</dbReference>
<dbReference type="Pfam" id="PF01619">
    <property type="entry name" value="Pro_dh"/>
    <property type="match status" value="1"/>
</dbReference>
<keyword evidence="4 10" id="KW-0547">Nucleotide-binding</keyword>
<sequence length="315" mass="34741">MAPARGLLRSALLGASRSERLRHTVERLPLTRDVVARYVAGTEQSDAVRVAGELAGEGLAVTIDYLGEDTRDRAQATTVAQQYVSLLEALHKAELAPDVEVSVKLSALGRTLPADGTAIALENAQQICQAAADAGTTVTLDMEDHTTTDATLDVLRNLRADFPSVGVVLQAQLKRTEADCRDLAYEGSRVRLCKGAYDEPESVAFRDRGEVDRSYVRCMKVLFAGDGYPMIATHDARLVEIAGSLAARHRREQGSYEYQMLYGLRSREQRRLVRAGERVRVYVPYGPEWYAYLVRRLAERPANLGFLLRSVASSK</sequence>
<feature type="binding site" evidence="9">
    <location>
        <position position="296"/>
    </location>
    <ligand>
        <name>substrate</name>
    </ligand>
</feature>
<reference evidence="12 13" key="1">
    <citation type="submission" date="2018-09" db="EMBL/GenBank/DDBJ databases">
        <title>Isolation, diversity and antifungal activity of actinobacteria from wheat.</title>
        <authorList>
            <person name="Han C."/>
        </authorList>
    </citation>
    <scope>NUCLEOTIDE SEQUENCE [LARGE SCALE GENOMIC DNA]</scope>
    <source>
        <strain evidence="12 13">NEAU-YY265</strain>
    </source>
</reference>
<accession>A0A418KID7</accession>
<evidence type="ECO:0000313" key="12">
    <source>
        <dbReference type="EMBL" id="RIQ12922.1"/>
    </source>
</evidence>
<evidence type="ECO:0000256" key="8">
    <source>
        <dbReference type="ARBA" id="ARBA00048779"/>
    </source>
</evidence>
<keyword evidence="5 10" id="KW-0274">FAD</keyword>
<dbReference type="PIRSF" id="PIRSF000196">
    <property type="entry name" value="Pro_dehydrog"/>
    <property type="match status" value="1"/>
</dbReference>
<name>A0A418KID7_9ACTN</name>
<protein>
    <recommendedName>
        <fullName evidence="2">proline dehydrogenase</fullName>
        <ecNumber evidence="2">1.5.5.2</ecNumber>
    </recommendedName>
</protein>
<keyword evidence="7" id="KW-0642">Proline metabolism</keyword>
<evidence type="ECO:0000256" key="9">
    <source>
        <dbReference type="PIRSR" id="PIRSR000196-1"/>
    </source>
</evidence>
<dbReference type="InterPro" id="IPR015659">
    <property type="entry name" value="Proline_oxidase"/>
</dbReference>
<dbReference type="PANTHER" id="PTHR13914:SF0">
    <property type="entry name" value="PROLINE DEHYDROGENASE 1, MITOCHONDRIAL"/>
    <property type="match status" value="1"/>
</dbReference>
<keyword evidence="6" id="KW-0560">Oxidoreductase</keyword>
<dbReference type="Gene3D" id="3.20.20.220">
    <property type="match status" value="1"/>
</dbReference>
<evidence type="ECO:0000313" key="13">
    <source>
        <dbReference type="Proteomes" id="UP000284057"/>
    </source>
</evidence>
<evidence type="ECO:0000256" key="2">
    <source>
        <dbReference type="ARBA" id="ARBA00012695"/>
    </source>
</evidence>
<dbReference type="Proteomes" id="UP000284057">
    <property type="component" value="Unassembled WGS sequence"/>
</dbReference>
<dbReference type="GO" id="GO:0000166">
    <property type="term" value="F:nucleotide binding"/>
    <property type="evidence" value="ECO:0007669"/>
    <property type="project" value="UniProtKB-KW"/>
</dbReference>
<dbReference type="OrthoDB" id="9773461at2"/>
<dbReference type="SUPFAM" id="SSF51730">
    <property type="entry name" value="FAD-linked oxidoreductase"/>
    <property type="match status" value="1"/>
</dbReference>
<dbReference type="InterPro" id="IPR008219">
    <property type="entry name" value="PRODH_bac_arc"/>
</dbReference>
<comment type="caution">
    <text evidence="12">The sequence shown here is derived from an EMBL/GenBank/DDBJ whole genome shotgun (WGS) entry which is preliminary data.</text>
</comment>
<dbReference type="PANTHER" id="PTHR13914">
    <property type="entry name" value="PROLINE OXIDASE"/>
    <property type="match status" value="1"/>
</dbReference>
<evidence type="ECO:0000256" key="3">
    <source>
        <dbReference type="ARBA" id="ARBA00022630"/>
    </source>
</evidence>
<evidence type="ECO:0000256" key="10">
    <source>
        <dbReference type="PIRSR" id="PIRSR000196-2"/>
    </source>
</evidence>
<feature type="binding site" evidence="10">
    <location>
        <begin position="194"/>
        <end position="196"/>
    </location>
    <ligand>
        <name>FAD</name>
        <dbReference type="ChEBI" id="CHEBI:57692"/>
    </ligand>
</feature>
<dbReference type="AlphaFoldDB" id="A0A418KID7"/>
<evidence type="ECO:0000256" key="4">
    <source>
        <dbReference type="ARBA" id="ARBA00022741"/>
    </source>
</evidence>
<feature type="binding site" evidence="9">
    <location>
        <position position="104"/>
    </location>
    <ligand>
        <name>substrate</name>
    </ligand>
</feature>
<comment type="catalytic activity">
    <reaction evidence="8">
        <text>L-proline + a quinone = (S)-1-pyrroline-5-carboxylate + a quinol + H(+)</text>
        <dbReference type="Rhea" id="RHEA:23784"/>
        <dbReference type="ChEBI" id="CHEBI:15378"/>
        <dbReference type="ChEBI" id="CHEBI:17388"/>
        <dbReference type="ChEBI" id="CHEBI:24646"/>
        <dbReference type="ChEBI" id="CHEBI:60039"/>
        <dbReference type="ChEBI" id="CHEBI:132124"/>
        <dbReference type="EC" id="1.5.5.2"/>
    </reaction>
</comment>
<keyword evidence="13" id="KW-1185">Reference proteome</keyword>
<evidence type="ECO:0000256" key="5">
    <source>
        <dbReference type="ARBA" id="ARBA00022827"/>
    </source>
</evidence>
<dbReference type="GO" id="GO:0004657">
    <property type="term" value="F:proline dehydrogenase activity"/>
    <property type="evidence" value="ECO:0007669"/>
    <property type="project" value="UniProtKB-EC"/>
</dbReference>